<evidence type="ECO:0000313" key="2">
    <source>
        <dbReference type="Proteomes" id="UP000887577"/>
    </source>
</evidence>
<accession>A0A914Y1R4</accession>
<keyword evidence="2" id="KW-1185">Reference proteome</keyword>
<feature type="compositionally biased region" description="Pro residues" evidence="1">
    <location>
        <begin position="45"/>
        <end position="55"/>
    </location>
</feature>
<dbReference type="Proteomes" id="UP000887577">
    <property type="component" value="Unplaced"/>
</dbReference>
<protein>
    <submittedName>
        <fullName evidence="3">Uncharacterized protein</fullName>
    </submittedName>
</protein>
<feature type="region of interest" description="Disordered" evidence="1">
    <location>
        <begin position="99"/>
        <end position="126"/>
    </location>
</feature>
<organism evidence="2 3">
    <name type="scientific">Panagrolaimus superbus</name>
    <dbReference type="NCBI Taxonomy" id="310955"/>
    <lineage>
        <taxon>Eukaryota</taxon>
        <taxon>Metazoa</taxon>
        <taxon>Ecdysozoa</taxon>
        <taxon>Nematoda</taxon>
        <taxon>Chromadorea</taxon>
        <taxon>Rhabditida</taxon>
        <taxon>Tylenchina</taxon>
        <taxon>Panagrolaimomorpha</taxon>
        <taxon>Panagrolaimoidea</taxon>
        <taxon>Panagrolaimidae</taxon>
        <taxon>Panagrolaimus</taxon>
    </lineage>
</organism>
<name>A0A914Y1R4_9BILA</name>
<feature type="compositionally biased region" description="Basic residues" evidence="1">
    <location>
        <begin position="393"/>
        <end position="402"/>
    </location>
</feature>
<evidence type="ECO:0000313" key="3">
    <source>
        <dbReference type="WBParaSite" id="PSU_v2.g11761.t1"/>
    </source>
</evidence>
<dbReference type="WBParaSite" id="PSU_v2.g11761.t1">
    <property type="protein sequence ID" value="PSU_v2.g11761.t1"/>
    <property type="gene ID" value="PSU_v2.g11761"/>
</dbReference>
<evidence type="ECO:0000256" key="1">
    <source>
        <dbReference type="SAM" id="MobiDB-lite"/>
    </source>
</evidence>
<feature type="region of interest" description="Disordered" evidence="1">
    <location>
        <begin position="1"/>
        <end position="55"/>
    </location>
</feature>
<reference evidence="3" key="1">
    <citation type="submission" date="2022-11" db="UniProtKB">
        <authorList>
            <consortium name="WormBaseParasite"/>
        </authorList>
    </citation>
    <scope>IDENTIFICATION</scope>
</reference>
<feature type="region of interest" description="Disordered" evidence="1">
    <location>
        <begin position="382"/>
        <end position="423"/>
    </location>
</feature>
<proteinExistence type="predicted"/>
<sequence length="728" mass="81711">MKKDPRVKRIVKDPRIKSKNLGPHDEDDEESPPTKKQFRPYGQAPSPPVIKTPPIIPAHVATSAATSARAAAAAPTEAFQLYSDGNRVYLGPAPIKPAIVATTPVRPPPPKSRPKMPQHRERKQENSANFRIYPTNAGKTLLKKPPVTKVGFDETQNETNSIIYQSFEAPPSNSEPYNPIRVPVSFIKKFEPSTLSPQITLAPPSNPSIRLPPFSNPPPKITIFPKDDECETVKIVKHAIMRHHRSGGGHDIRKLREIYGIKKGALPNSSSELLSPNHDDTQSQPEIIIEESVGQIQDTVIEHEDVQSELDNVAEKNESAEDDEDILACEIAPSSNASIEMEYVTPEIYPEFEELQRPFEEISQPPESFNAVTNEPQEPQISYVTIDEEPKQVQRKSPKRTKPAREDGELSRSPSPEIITIDDSDDDDIIVLKNPSPKSQYKGKTAFGLDLYLSNLGKPAAENSESEPVNIFFDLKLFYQDYENILRTLIQKNKERTTFAHGVIDQLCESAASLEIYFLMSGDALEESRADEEVSEIEIYIVSINEDKNVDYISLMEPLYNVIKNSNIGTVSFNSNTNVIIVIIEGENNIAIRPIDKLSWARSSLIWGCGNNVPVFKSALLLIKKAIRQFRASEDLSDFIISFALIHYFQKIEVFPIFDYDLDEIVVAIGINTTVLSQPTKKANEIFSDFLFFIKHNEELAIECPFTKEQFDIKDTSLLDTIESIFGK</sequence>
<dbReference type="AlphaFoldDB" id="A0A914Y1R4"/>